<evidence type="ECO:0000259" key="6">
    <source>
        <dbReference type="Pfam" id="PF10502"/>
    </source>
</evidence>
<dbReference type="PANTHER" id="PTHR43390">
    <property type="entry name" value="SIGNAL PEPTIDASE I"/>
    <property type="match status" value="1"/>
</dbReference>
<accession>A0A0F9RXV0</accession>
<protein>
    <recommendedName>
        <fullName evidence="3">signal peptidase I</fullName>
        <ecNumber evidence="3">3.4.21.89</ecNumber>
    </recommendedName>
</protein>
<dbReference type="PROSITE" id="PS00761">
    <property type="entry name" value="SPASE_I_3"/>
    <property type="match status" value="1"/>
</dbReference>
<keyword evidence="5" id="KW-0472">Membrane</keyword>
<reference evidence="7" key="1">
    <citation type="journal article" date="2015" name="Nature">
        <title>Complex archaea that bridge the gap between prokaryotes and eukaryotes.</title>
        <authorList>
            <person name="Spang A."/>
            <person name="Saw J.H."/>
            <person name="Jorgensen S.L."/>
            <person name="Zaremba-Niedzwiedzka K."/>
            <person name="Martijn J."/>
            <person name="Lind A.E."/>
            <person name="van Eijk R."/>
            <person name="Schleper C."/>
            <person name="Guy L."/>
            <person name="Ettema T.J."/>
        </authorList>
    </citation>
    <scope>NUCLEOTIDE SEQUENCE</scope>
</reference>
<keyword evidence="5" id="KW-1133">Transmembrane helix</keyword>
<dbReference type="NCBIfam" id="TIGR02227">
    <property type="entry name" value="sigpep_I_bact"/>
    <property type="match status" value="1"/>
</dbReference>
<gene>
    <name evidence="7" type="ORF">LCGC14_0919650</name>
</gene>
<dbReference type="PRINTS" id="PR00727">
    <property type="entry name" value="LEADERPTASE"/>
</dbReference>
<organism evidence="7">
    <name type="scientific">marine sediment metagenome</name>
    <dbReference type="NCBI Taxonomy" id="412755"/>
    <lineage>
        <taxon>unclassified sequences</taxon>
        <taxon>metagenomes</taxon>
        <taxon>ecological metagenomes</taxon>
    </lineage>
</organism>
<dbReference type="InterPro" id="IPR019533">
    <property type="entry name" value="Peptidase_S26"/>
</dbReference>
<dbReference type="SUPFAM" id="SSF51306">
    <property type="entry name" value="LexA/Signal peptidase"/>
    <property type="match status" value="1"/>
</dbReference>
<evidence type="ECO:0000256" key="1">
    <source>
        <dbReference type="ARBA" id="ARBA00000677"/>
    </source>
</evidence>
<evidence type="ECO:0000256" key="5">
    <source>
        <dbReference type="SAM" id="Phobius"/>
    </source>
</evidence>
<feature type="domain" description="Peptidase S26" evidence="6">
    <location>
        <begin position="12"/>
        <end position="172"/>
    </location>
</feature>
<dbReference type="Gene3D" id="2.10.109.10">
    <property type="entry name" value="Umud Fragment, subunit A"/>
    <property type="match status" value="1"/>
</dbReference>
<keyword evidence="5" id="KW-0812">Transmembrane</keyword>
<sequence length="185" mass="21478">MKKRAKFLSWAKETVETIVIAFFLAFVIITFVAQSFWIPTGSMKPSIEIKDRIIAYKLFYDLDDVDRGDIIVFKFPLNPKENFVKRAIGLPGDEVRIKEKKVYINGKLLAEPYVVHADSWDRGFPRDEYGPIKVPSDSLFMMGDNRDSSDDSRFWGFVPAENIIGQAFLLYWPPWRIRLLKGISY</sequence>
<dbReference type="EC" id="3.4.21.89" evidence="3"/>
<evidence type="ECO:0000256" key="3">
    <source>
        <dbReference type="ARBA" id="ARBA00013208"/>
    </source>
</evidence>
<comment type="catalytic activity">
    <reaction evidence="1">
        <text>Cleavage of hydrophobic, N-terminal signal or leader sequences from secreted and periplasmic proteins.</text>
        <dbReference type="EC" id="3.4.21.89"/>
    </reaction>
</comment>
<feature type="transmembrane region" description="Helical" evidence="5">
    <location>
        <begin position="20"/>
        <end position="38"/>
    </location>
</feature>
<dbReference type="GO" id="GO:0006465">
    <property type="term" value="P:signal peptide processing"/>
    <property type="evidence" value="ECO:0007669"/>
    <property type="project" value="InterPro"/>
</dbReference>
<evidence type="ECO:0000256" key="2">
    <source>
        <dbReference type="ARBA" id="ARBA00009370"/>
    </source>
</evidence>
<dbReference type="Pfam" id="PF10502">
    <property type="entry name" value="Peptidase_S26"/>
    <property type="match status" value="1"/>
</dbReference>
<comment type="similarity">
    <text evidence="2">Belongs to the peptidase S26 family.</text>
</comment>
<dbReference type="CDD" id="cd06530">
    <property type="entry name" value="S26_SPase_I"/>
    <property type="match status" value="1"/>
</dbReference>
<dbReference type="GO" id="GO:0009003">
    <property type="term" value="F:signal peptidase activity"/>
    <property type="evidence" value="ECO:0007669"/>
    <property type="project" value="UniProtKB-EC"/>
</dbReference>
<evidence type="ECO:0000313" key="7">
    <source>
        <dbReference type="EMBL" id="KKN22013.1"/>
    </source>
</evidence>
<dbReference type="InterPro" id="IPR036286">
    <property type="entry name" value="LexA/Signal_pep-like_sf"/>
</dbReference>
<dbReference type="PANTHER" id="PTHR43390:SF1">
    <property type="entry name" value="CHLOROPLAST PROCESSING PEPTIDASE"/>
    <property type="match status" value="1"/>
</dbReference>
<name>A0A0F9RXV0_9ZZZZ</name>
<dbReference type="InterPro" id="IPR019758">
    <property type="entry name" value="Pept_S26A_signal_pept_1_CS"/>
</dbReference>
<proteinExistence type="inferred from homology"/>
<dbReference type="GO" id="GO:0004252">
    <property type="term" value="F:serine-type endopeptidase activity"/>
    <property type="evidence" value="ECO:0007669"/>
    <property type="project" value="InterPro"/>
</dbReference>
<dbReference type="EMBL" id="LAZR01003100">
    <property type="protein sequence ID" value="KKN22013.1"/>
    <property type="molecule type" value="Genomic_DNA"/>
</dbReference>
<comment type="caution">
    <text evidence="7">The sequence shown here is derived from an EMBL/GenBank/DDBJ whole genome shotgun (WGS) entry which is preliminary data.</text>
</comment>
<dbReference type="InterPro" id="IPR000223">
    <property type="entry name" value="Pept_S26A_signal_pept_1"/>
</dbReference>
<evidence type="ECO:0000256" key="4">
    <source>
        <dbReference type="ARBA" id="ARBA00022801"/>
    </source>
</evidence>
<dbReference type="GO" id="GO:0016020">
    <property type="term" value="C:membrane"/>
    <property type="evidence" value="ECO:0007669"/>
    <property type="project" value="InterPro"/>
</dbReference>
<keyword evidence="4" id="KW-0378">Hydrolase</keyword>
<dbReference type="InterPro" id="IPR019757">
    <property type="entry name" value="Pept_S26A_signal_pept_1_Lys-AS"/>
</dbReference>
<dbReference type="PROSITE" id="PS00760">
    <property type="entry name" value="SPASE_I_2"/>
    <property type="match status" value="1"/>
</dbReference>
<dbReference type="AlphaFoldDB" id="A0A0F9RXV0"/>